<keyword evidence="10" id="KW-1185">Reference proteome</keyword>
<dbReference type="EMBL" id="AZHD01000001">
    <property type="protein sequence ID" value="OAA68533.1"/>
    <property type="molecule type" value="Genomic_DNA"/>
</dbReference>
<evidence type="ECO:0000256" key="1">
    <source>
        <dbReference type="ARBA" id="ARBA00023015"/>
    </source>
</evidence>
<dbReference type="InterPro" id="IPR009057">
    <property type="entry name" value="Homeodomain-like_sf"/>
</dbReference>
<protein>
    <submittedName>
        <fullName evidence="9">Rsc complex subunit</fullName>
    </submittedName>
</protein>
<dbReference type="PANTHER" id="PTHR12802:SF41">
    <property type="entry name" value="BRAHMA ASSOCIATED PROTEIN 155 KDA"/>
    <property type="match status" value="1"/>
</dbReference>
<dbReference type="Gene3D" id="1.10.10.10">
    <property type="entry name" value="Winged helix-like DNA-binding domain superfamily/Winged helix DNA-binding domain"/>
    <property type="match status" value="1"/>
</dbReference>
<dbReference type="InterPro" id="IPR007526">
    <property type="entry name" value="SWIRM"/>
</dbReference>
<keyword evidence="4" id="KW-0539">Nucleus</keyword>
<keyword evidence="2" id="KW-0238">DNA-binding</keyword>
<evidence type="ECO:0000259" key="8">
    <source>
        <dbReference type="PROSITE" id="PS51293"/>
    </source>
</evidence>
<proteinExistence type="predicted"/>
<dbReference type="SUPFAM" id="SSF46689">
    <property type="entry name" value="Homeodomain-like"/>
    <property type="match status" value="2"/>
</dbReference>
<evidence type="ECO:0000259" key="6">
    <source>
        <dbReference type="PROSITE" id="PS50090"/>
    </source>
</evidence>
<feature type="region of interest" description="Disordered" evidence="5">
    <location>
        <begin position="774"/>
        <end position="796"/>
    </location>
</feature>
<dbReference type="InterPro" id="IPR017884">
    <property type="entry name" value="SANT_dom"/>
</dbReference>
<name>A0A168ABR0_9HYPO</name>
<dbReference type="GO" id="GO:0003677">
    <property type="term" value="F:DNA binding"/>
    <property type="evidence" value="ECO:0007669"/>
    <property type="project" value="UniProtKB-KW"/>
</dbReference>
<dbReference type="GO" id="GO:0006338">
    <property type="term" value="P:chromatin remodeling"/>
    <property type="evidence" value="ECO:0007669"/>
    <property type="project" value="UniProtKB-ARBA"/>
</dbReference>
<dbReference type="CDD" id="cd02336">
    <property type="entry name" value="ZZ_RSC8"/>
    <property type="match status" value="1"/>
</dbReference>
<organism evidence="9 10">
    <name type="scientific">Niveomyces insectorum RCEF 264</name>
    <dbReference type="NCBI Taxonomy" id="1081102"/>
    <lineage>
        <taxon>Eukaryota</taxon>
        <taxon>Fungi</taxon>
        <taxon>Dikarya</taxon>
        <taxon>Ascomycota</taxon>
        <taxon>Pezizomycotina</taxon>
        <taxon>Sordariomycetes</taxon>
        <taxon>Hypocreomycetidae</taxon>
        <taxon>Hypocreales</taxon>
        <taxon>Cordycipitaceae</taxon>
        <taxon>Niveomyces</taxon>
    </lineage>
</organism>
<dbReference type="Pfam" id="PF04433">
    <property type="entry name" value="SWIRM"/>
    <property type="match status" value="1"/>
</dbReference>
<dbReference type="AlphaFoldDB" id="A0A168ABR0"/>
<sequence>MEEDSLNFGSPSRGATPNSNPSQAQPALETSNNTAEDILMGDGDGSEGREAPGATEPAIKEDSSTPAVTGISDNPLDAPDAPAPEAARTEDEEMGDAAAATAGGQGGGAGNADDVNDSERQASTGGDEAGADAAEAAGEDAGEATLAADAETEANGAGDGGSVSINGSKTKENAESAAREQLIAQTHAIILPSYSTWFDMNKIHNIERKALPEFFNNRNRSKTPHVYKDYRDFMINTYRLNPIEYLTVTACRRNLAGDVCAIMRVHAFLEQWGLINYQVDYEQRPSHVGPPFTGHFKIIADTPRGLQPWQPAADPVVAQGKSHGDTDARAAAGAVAKSELNLEVGRNIYEANARGAKINSSKTETKTNGEAAAAGATTNGVQSGAAPANEDLPKKPSVKVNCHLCGIDCTRIYYHNPRAEGNPRAQYDLCPSCYLEGRMAGNQTSAQYLRMENPTYSSVLDRDAPWSDAELVRLLEAIERFDDDWGQVADHVGTRTREECVLQFLQLDIESKYLDSEVTESGPVGLSILGGGGGRLPFNQADNPVMSVIGFLASLADPASTAAAANKSLDELKRGLQKKLEAGGGSGIAEATDNAAAAAAAAAADQNGGGSKGKDADKEQGGDDEDDVMDVDGERRDHGADTKLSIRDTSSAAAASTQNLATIPLASIGARSGGLASHEEREMTRLVSAAVNVTLQKMELKLKYFNELESILQAERRELERARQQLFLDRLSFKRRVREVQDNLRAAAAAGGDQGLRMAQDALVDGQRMTLQAAPGAGGVQPLSATAPGSVRSVEL</sequence>
<dbReference type="PROSITE" id="PS50090">
    <property type="entry name" value="MYB_LIKE"/>
    <property type="match status" value="1"/>
</dbReference>
<keyword evidence="3" id="KW-0804">Transcription</keyword>
<dbReference type="Proteomes" id="UP000076874">
    <property type="component" value="Unassembled WGS sequence"/>
</dbReference>
<dbReference type="CDD" id="cd00167">
    <property type="entry name" value="SANT"/>
    <property type="match status" value="1"/>
</dbReference>
<evidence type="ECO:0000259" key="7">
    <source>
        <dbReference type="PROSITE" id="PS50934"/>
    </source>
</evidence>
<feature type="compositionally biased region" description="Low complexity" evidence="5">
    <location>
        <begin position="366"/>
        <end position="379"/>
    </location>
</feature>
<dbReference type="PANTHER" id="PTHR12802">
    <property type="entry name" value="SWI/SNF COMPLEX-RELATED"/>
    <property type="match status" value="1"/>
</dbReference>
<feature type="domain" description="Myb-like" evidence="6">
    <location>
        <begin position="462"/>
        <end position="508"/>
    </location>
</feature>
<dbReference type="Gene3D" id="1.10.10.60">
    <property type="entry name" value="Homeodomain-like"/>
    <property type="match status" value="1"/>
</dbReference>
<dbReference type="GO" id="GO:0042393">
    <property type="term" value="F:histone binding"/>
    <property type="evidence" value="ECO:0007669"/>
    <property type="project" value="TreeGrafter"/>
</dbReference>
<keyword evidence="1" id="KW-0805">Transcription regulation</keyword>
<dbReference type="PROSITE" id="PS50934">
    <property type="entry name" value="SWIRM"/>
    <property type="match status" value="1"/>
</dbReference>
<reference evidence="9 10" key="1">
    <citation type="journal article" date="2016" name="Genome Biol. Evol.">
        <title>Divergent and convergent evolution of fungal pathogenicity.</title>
        <authorList>
            <person name="Shang Y."/>
            <person name="Xiao G."/>
            <person name="Zheng P."/>
            <person name="Cen K."/>
            <person name="Zhan S."/>
            <person name="Wang C."/>
        </authorList>
    </citation>
    <scope>NUCLEOTIDE SEQUENCE [LARGE SCALE GENOMIC DNA]</scope>
    <source>
        <strain evidence="9 10">RCEF 264</strain>
    </source>
</reference>
<dbReference type="InterPro" id="IPR041984">
    <property type="entry name" value="Rsc8/Ssr1/Ssr2_ZZ"/>
</dbReference>
<evidence type="ECO:0000313" key="10">
    <source>
        <dbReference type="Proteomes" id="UP000076874"/>
    </source>
</evidence>
<feature type="compositionally biased region" description="Polar residues" evidence="5">
    <location>
        <begin position="7"/>
        <end position="35"/>
    </location>
</feature>
<accession>A0A168ABR0</accession>
<dbReference type="SMART" id="SM00717">
    <property type="entry name" value="SANT"/>
    <property type="match status" value="1"/>
</dbReference>
<feature type="region of interest" description="Disordered" evidence="5">
    <location>
        <begin position="600"/>
        <end position="650"/>
    </location>
</feature>
<feature type="domain" description="SANT" evidence="8">
    <location>
        <begin position="461"/>
        <end position="512"/>
    </location>
</feature>
<evidence type="ECO:0000256" key="4">
    <source>
        <dbReference type="ARBA" id="ARBA00023242"/>
    </source>
</evidence>
<evidence type="ECO:0000256" key="2">
    <source>
        <dbReference type="ARBA" id="ARBA00023125"/>
    </source>
</evidence>
<dbReference type="InterPro" id="IPR036388">
    <property type="entry name" value="WH-like_DNA-bd_sf"/>
</dbReference>
<evidence type="ECO:0000256" key="3">
    <source>
        <dbReference type="ARBA" id="ARBA00023163"/>
    </source>
</evidence>
<feature type="region of interest" description="Disordered" evidence="5">
    <location>
        <begin position="358"/>
        <end position="393"/>
    </location>
</feature>
<dbReference type="InterPro" id="IPR001005">
    <property type="entry name" value="SANT/Myb"/>
</dbReference>
<dbReference type="FunFam" id="1.10.10.10:FF:000020">
    <property type="entry name" value="SWI/SNF complex subunit SMARCC2 isoform c"/>
    <property type="match status" value="1"/>
</dbReference>
<dbReference type="Pfam" id="PF16495">
    <property type="entry name" value="SWIRM-assoc_1"/>
    <property type="match status" value="1"/>
</dbReference>
<feature type="region of interest" description="Disordered" evidence="5">
    <location>
        <begin position="1"/>
        <end position="177"/>
    </location>
</feature>
<feature type="compositionally biased region" description="Basic and acidic residues" evidence="5">
    <location>
        <begin position="612"/>
        <end position="621"/>
    </location>
</feature>
<feature type="compositionally biased region" description="Low complexity" evidence="5">
    <location>
        <begin position="73"/>
        <end position="86"/>
    </location>
</feature>
<feature type="domain" description="SWIRM" evidence="7">
    <location>
        <begin position="189"/>
        <end position="286"/>
    </location>
</feature>
<dbReference type="FunFam" id="1.10.10.60:FF:000014">
    <property type="entry name" value="SWI/SNF complex subunit SMARCC2 isoform C"/>
    <property type="match status" value="1"/>
</dbReference>
<dbReference type="GO" id="GO:0045893">
    <property type="term" value="P:positive regulation of DNA-templated transcription"/>
    <property type="evidence" value="ECO:0007669"/>
    <property type="project" value="TreeGrafter"/>
</dbReference>
<dbReference type="OrthoDB" id="118550at2759"/>
<dbReference type="InterPro" id="IPR032451">
    <property type="entry name" value="SMARCC_C"/>
</dbReference>
<feature type="compositionally biased region" description="Acidic residues" evidence="5">
    <location>
        <begin position="622"/>
        <end position="631"/>
    </location>
</feature>
<feature type="compositionally biased region" description="Basic and acidic residues" evidence="5">
    <location>
        <begin position="632"/>
        <end position="646"/>
    </location>
</feature>
<dbReference type="Pfam" id="PF00249">
    <property type="entry name" value="Myb_DNA-binding"/>
    <property type="match status" value="1"/>
</dbReference>
<dbReference type="PROSITE" id="PS51293">
    <property type="entry name" value="SANT"/>
    <property type="match status" value="1"/>
</dbReference>
<dbReference type="STRING" id="1081102.A0A168ABR0"/>
<evidence type="ECO:0000256" key="5">
    <source>
        <dbReference type="SAM" id="MobiDB-lite"/>
    </source>
</evidence>
<gene>
    <name evidence="9" type="ORF">SPI_00728</name>
</gene>
<comment type="caution">
    <text evidence="9">The sequence shown here is derived from an EMBL/GenBank/DDBJ whole genome shotgun (WGS) entry which is preliminary data.</text>
</comment>
<dbReference type="GO" id="GO:0016514">
    <property type="term" value="C:SWI/SNF complex"/>
    <property type="evidence" value="ECO:0007669"/>
    <property type="project" value="TreeGrafter"/>
</dbReference>
<evidence type="ECO:0000313" key="9">
    <source>
        <dbReference type="EMBL" id="OAA68533.1"/>
    </source>
</evidence>